<evidence type="ECO:0000313" key="2">
    <source>
        <dbReference type="EMBL" id="KAA6356105.1"/>
    </source>
</evidence>
<feature type="compositionally biased region" description="Polar residues" evidence="1">
    <location>
        <begin position="13"/>
        <end position="31"/>
    </location>
</feature>
<name>A0A5J4TF38_9EUKA</name>
<feature type="compositionally biased region" description="Low complexity" evidence="1">
    <location>
        <begin position="32"/>
        <end position="49"/>
    </location>
</feature>
<accession>A0A5J4TF38</accession>
<gene>
    <name evidence="2" type="ORF">EZS28_048368</name>
</gene>
<protein>
    <submittedName>
        <fullName evidence="2">Uncharacterized protein</fullName>
    </submittedName>
</protein>
<sequence length="106" mass="12003">MSPSDVNFLIQQESVTPQDQSLSKTSILSKPQAQQQGTSSGSSQFLQQFINERRDPLSHRSQSALRSNSISSLFDINKPFNQIEKPDKEFIDYLQKQIGEGSNWID</sequence>
<proteinExistence type="predicted"/>
<feature type="region of interest" description="Disordered" evidence="1">
    <location>
        <begin position="13"/>
        <end position="64"/>
    </location>
</feature>
<comment type="caution">
    <text evidence="2">The sequence shown here is derived from an EMBL/GenBank/DDBJ whole genome shotgun (WGS) entry which is preliminary data.</text>
</comment>
<evidence type="ECO:0000256" key="1">
    <source>
        <dbReference type="SAM" id="MobiDB-lite"/>
    </source>
</evidence>
<dbReference type="EMBL" id="SNRW01033535">
    <property type="protein sequence ID" value="KAA6356105.1"/>
    <property type="molecule type" value="Genomic_DNA"/>
</dbReference>
<dbReference type="Proteomes" id="UP000324800">
    <property type="component" value="Unassembled WGS sequence"/>
</dbReference>
<reference evidence="2 3" key="1">
    <citation type="submission" date="2019-03" db="EMBL/GenBank/DDBJ databases">
        <title>Single cell metagenomics reveals metabolic interactions within the superorganism composed of flagellate Streblomastix strix and complex community of Bacteroidetes bacteria on its surface.</title>
        <authorList>
            <person name="Treitli S.C."/>
            <person name="Kolisko M."/>
            <person name="Husnik F."/>
            <person name="Keeling P."/>
            <person name="Hampl V."/>
        </authorList>
    </citation>
    <scope>NUCLEOTIDE SEQUENCE [LARGE SCALE GENOMIC DNA]</scope>
    <source>
        <strain evidence="2">ST1C</strain>
    </source>
</reference>
<feature type="non-terminal residue" evidence="2">
    <location>
        <position position="106"/>
    </location>
</feature>
<evidence type="ECO:0000313" key="3">
    <source>
        <dbReference type="Proteomes" id="UP000324800"/>
    </source>
</evidence>
<organism evidence="2 3">
    <name type="scientific">Streblomastix strix</name>
    <dbReference type="NCBI Taxonomy" id="222440"/>
    <lineage>
        <taxon>Eukaryota</taxon>
        <taxon>Metamonada</taxon>
        <taxon>Preaxostyla</taxon>
        <taxon>Oxymonadida</taxon>
        <taxon>Streblomastigidae</taxon>
        <taxon>Streblomastix</taxon>
    </lineage>
</organism>
<dbReference type="AlphaFoldDB" id="A0A5J4TF38"/>